<feature type="compositionally biased region" description="Polar residues" evidence="1">
    <location>
        <begin position="334"/>
        <end position="345"/>
    </location>
</feature>
<feature type="compositionally biased region" description="Basic residues" evidence="1">
    <location>
        <begin position="218"/>
        <end position="228"/>
    </location>
</feature>
<feature type="compositionally biased region" description="Polar residues" evidence="1">
    <location>
        <begin position="206"/>
        <end position="216"/>
    </location>
</feature>
<feature type="region of interest" description="Disordered" evidence="1">
    <location>
        <begin position="334"/>
        <end position="396"/>
    </location>
</feature>
<dbReference type="AlphaFoldDB" id="A0A0C9VYV2"/>
<feature type="region of interest" description="Disordered" evidence="1">
    <location>
        <begin position="1"/>
        <end position="124"/>
    </location>
</feature>
<evidence type="ECO:0000256" key="1">
    <source>
        <dbReference type="SAM" id="MobiDB-lite"/>
    </source>
</evidence>
<gene>
    <name evidence="2" type="ORF">HYDPIDRAFT_40966</name>
</gene>
<protein>
    <submittedName>
        <fullName evidence="2">Uncharacterized protein</fullName>
    </submittedName>
</protein>
<evidence type="ECO:0000313" key="2">
    <source>
        <dbReference type="EMBL" id="KIJ63555.1"/>
    </source>
</evidence>
<name>A0A0C9VYV2_9AGAM</name>
<dbReference type="EMBL" id="KN839850">
    <property type="protein sequence ID" value="KIJ63555.1"/>
    <property type="molecule type" value="Genomic_DNA"/>
</dbReference>
<feature type="compositionally biased region" description="Basic and acidic residues" evidence="1">
    <location>
        <begin position="99"/>
        <end position="115"/>
    </location>
</feature>
<feature type="region of interest" description="Disordered" evidence="1">
    <location>
        <begin position="632"/>
        <end position="661"/>
    </location>
</feature>
<dbReference type="Proteomes" id="UP000053820">
    <property type="component" value="Unassembled WGS sequence"/>
</dbReference>
<keyword evidence="3" id="KW-1185">Reference proteome</keyword>
<feature type="region of interest" description="Disordered" evidence="1">
    <location>
        <begin position="280"/>
        <end position="320"/>
    </location>
</feature>
<dbReference type="HOGENOM" id="CLU_024942_0_0_1"/>
<reference evidence="2 3" key="1">
    <citation type="submission" date="2014-04" db="EMBL/GenBank/DDBJ databases">
        <title>Evolutionary Origins and Diversification of the Mycorrhizal Mutualists.</title>
        <authorList>
            <consortium name="DOE Joint Genome Institute"/>
            <consortium name="Mycorrhizal Genomics Consortium"/>
            <person name="Kohler A."/>
            <person name="Kuo A."/>
            <person name="Nagy L.G."/>
            <person name="Floudas D."/>
            <person name="Copeland A."/>
            <person name="Barry K.W."/>
            <person name="Cichocki N."/>
            <person name="Veneault-Fourrey C."/>
            <person name="LaButti K."/>
            <person name="Lindquist E.A."/>
            <person name="Lipzen A."/>
            <person name="Lundell T."/>
            <person name="Morin E."/>
            <person name="Murat C."/>
            <person name="Riley R."/>
            <person name="Ohm R."/>
            <person name="Sun H."/>
            <person name="Tunlid A."/>
            <person name="Henrissat B."/>
            <person name="Grigoriev I.V."/>
            <person name="Hibbett D.S."/>
            <person name="Martin F."/>
        </authorList>
    </citation>
    <scope>NUCLEOTIDE SEQUENCE [LARGE SCALE GENOMIC DNA]</scope>
    <source>
        <strain evidence="2 3">MD-312</strain>
    </source>
</reference>
<proteinExistence type="predicted"/>
<feature type="compositionally biased region" description="Basic and acidic residues" evidence="1">
    <location>
        <begin position="307"/>
        <end position="320"/>
    </location>
</feature>
<feature type="region of interest" description="Disordered" evidence="1">
    <location>
        <begin position="199"/>
        <end position="233"/>
    </location>
</feature>
<feature type="compositionally biased region" description="Polar residues" evidence="1">
    <location>
        <begin position="71"/>
        <end position="80"/>
    </location>
</feature>
<dbReference type="OrthoDB" id="2682674at2759"/>
<evidence type="ECO:0000313" key="3">
    <source>
        <dbReference type="Proteomes" id="UP000053820"/>
    </source>
</evidence>
<sequence>MPPKRQTRRLQTQAQQVKDLDPVTSQPPLTGSLPMDEPTSRQTPKRNRASSNIRADKLLGPGKKTKVDCSNEAQSQTSERVTLRLTIPAREPQPPRAKRVSDPAGPDKPRPKRTSEQVAAATERKALQERRLAELEAEKIRVLAEIEIGEMMAEEEENSAAVMHLSDLTGRDEVLEENPASDRSEVDIDIDTSQYHELEGQLESPELTTEPLSASKVQKGKKATKHQVRTAVDKKKEELLAQVKTRKNHGLGESSASEDAIKFPFPSGLSAAWTKRASIVPQPARAKQAAKTPRTTAVEEPAWGGLKDSDISDAEPDHTSHEGLGEIEVVAVTSDNSGSESQLETHSTKSKSKATTRAAPRGVPQTPSVAERRMVTSVPRPLNSPSSSTPGPESFETGGLPEFIRKSWITVFLPTLYRRLGSYHQPFDLYKRDHLLLRTIQEVIDICFPTSGYRATGFDRLCTLAYNRIGDRLSQFGRSAIKNVQSFFDKPPYSNDSRAIAQYAKYATQKDGPAVYRFPSPRGTYEGDPGYQLPSGMFESQFIIDILAHYLNSTKGTTADYGPPIGALAVITAAVERAFFSFHSGSKVVEGLFNNGRFAPVVDDYIDSINKLSPRRWNAIYQLCGVNPAPNLPGSSSGSSLQDQRRTLYMPPSSPIPMEED</sequence>
<organism evidence="2 3">
    <name type="scientific">Hydnomerulius pinastri MD-312</name>
    <dbReference type="NCBI Taxonomy" id="994086"/>
    <lineage>
        <taxon>Eukaryota</taxon>
        <taxon>Fungi</taxon>
        <taxon>Dikarya</taxon>
        <taxon>Basidiomycota</taxon>
        <taxon>Agaricomycotina</taxon>
        <taxon>Agaricomycetes</taxon>
        <taxon>Agaricomycetidae</taxon>
        <taxon>Boletales</taxon>
        <taxon>Boletales incertae sedis</taxon>
        <taxon>Leucogyrophana</taxon>
    </lineage>
</organism>
<accession>A0A0C9VYV2</accession>